<dbReference type="GO" id="GO:0015074">
    <property type="term" value="P:DNA integration"/>
    <property type="evidence" value="ECO:0007669"/>
    <property type="project" value="UniProtKB-KW"/>
</dbReference>
<gene>
    <name evidence="8" type="ORF">Xkoz_02173</name>
</gene>
<name>A0A2D0LBL6_9GAMM</name>
<proteinExistence type="predicted"/>
<evidence type="ECO:0000256" key="5">
    <source>
        <dbReference type="PROSITE-ProRule" id="PRU01248"/>
    </source>
</evidence>
<keyword evidence="3 5" id="KW-0238">DNA-binding</keyword>
<keyword evidence="4" id="KW-0233">DNA recombination</keyword>
<keyword evidence="9" id="KW-1185">Reference proteome</keyword>
<dbReference type="InterPro" id="IPR050090">
    <property type="entry name" value="Tyrosine_recombinase_XerCD"/>
</dbReference>
<keyword evidence="2" id="KW-0229">DNA integration</keyword>
<sequence>MLNAHDFTVMTLRQQLDGWLDTLTAQGKSLKTRRSYQAYLVPFVDWCEQRAIHTAPQVSLPLLESWQRYLRAYRKADGQPYCNSGQRERLNALRLWFRSLLHRHQILYNPAERLVLPKKEKRLPAQVMNVDEIGQVLGSLDCGTLHGFRNRVMLEVLWSSGIRRMELANLRMGDIDHGRGVLCVRQGKGLKDRVVPIGTRALDWLTRYLAEVRPRLAARRDSGYLFLSDRGCGLSSDYLSHIVGHVIREQAQLDKPGACHLFRHSMATQMLDNGADTRHIQAILGHERLETTQIYTRVAIGHLKKVHQETHPAERPENVQPDQ</sequence>
<feature type="domain" description="Tyr recombinase" evidence="6">
    <location>
        <begin position="123"/>
        <end position="308"/>
    </location>
</feature>
<evidence type="ECO:0000313" key="8">
    <source>
        <dbReference type="EMBL" id="PHM73076.1"/>
    </source>
</evidence>
<dbReference type="PROSITE" id="PS51898">
    <property type="entry name" value="TYR_RECOMBINASE"/>
    <property type="match status" value="1"/>
</dbReference>
<comment type="caution">
    <text evidence="8">The sequence shown here is derived from an EMBL/GenBank/DDBJ whole genome shotgun (WGS) entry which is preliminary data.</text>
</comment>
<protein>
    <submittedName>
        <fullName evidence="8">Integrase/recombinase</fullName>
    </submittedName>
</protein>
<dbReference type="InterPro" id="IPR002104">
    <property type="entry name" value="Integrase_catalytic"/>
</dbReference>
<dbReference type="Gene3D" id="1.10.150.130">
    <property type="match status" value="1"/>
</dbReference>
<evidence type="ECO:0000256" key="4">
    <source>
        <dbReference type="ARBA" id="ARBA00023172"/>
    </source>
</evidence>
<dbReference type="InterPro" id="IPR013762">
    <property type="entry name" value="Integrase-like_cat_sf"/>
</dbReference>
<dbReference type="PANTHER" id="PTHR30349">
    <property type="entry name" value="PHAGE INTEGRASE-RELATED"/>
    <property type="match status" value="1"/>
</dbReference>
<reference evidence="8 9" key="1">
    <citation type="journal article" date="2017" name="Nat. Microbiol.">
        <title>Natural product diversity associated with the nematode symbionts Photorhabdus and Xenorhabdus.</title>
        <authorList>
            <person name="Tobias N.J."/>
            <person name="Wolff H."/>
            <person name="Djahanschiri B."/>
            <person name="Grundmann F."/>
            <person name="Kronenwerth M."/>
            <person name="Shi Y.M."/>
            <person name="Simonyi S."/>
            <person name="Grun P."/>
            <person name="Shapiro-Ilan D."/>
            <person name="Pidot S.J."/>
            <person name="Stinear T.P."/>
            <person name="Ebersberger I."/>
            <person name="Bode H.B."/>
        </authorList>
    </citation>
    <scope>NUCLEOTIDE SEQUENCE [LARGE SCALE GENOMIC DNA]</scope>
    <source>
        <strain evidence="8 9">DSM 17907</strain>
    </source>
</reference>
<evidence type="ECO:0000259" key="7">
    <source>
        <dbReference type="PROSITE" id="PS51900"/>
    </source>
</evidence>
<dbReference type="PANTHER" id="PTHR30349:SF81">
    <property type="entry name" value="TYROSINE RECOMBINASE XERC"/>
    <property type="match status" value="1"/>
</dbReference>
<dbReference type="Proteomes" id="UP000221101">
    <property type="component" value="Unassembled WGS sequence"/>
</dbReference>
<keyword evidence="1" id="KW-0159">Chromosome partition</keyword>
<dbReference type="Gene3D" id="1.10.443.10">
    <property type="entry name" value="Intergrase catalytic core"/>
    <property type="match status" value="1"/>
</dbReference>
<dbReference type="EMBL" id="NJCX01000014">
    <property type="protein sequence ID" value="PHM73076.1"/>
    <property type="molecule type" value="Genomic_DNA"/>
</dbReference>
<feature type="domain" description="Core-binding (CB)" evidence="7">
    <location>
        <begin position="10"/>
        <end position="101"/>
    </location>
</feature>
<dbReference type="InterPro" id="IPR044068">
    <property type="entry name" value="CB"/>
</dbReference>
<dbReference type="InterPro" id="IPR011010">
    <property type="entry name" value="DNA_brk_join_enz"/>
</dbReference>
<dbReference type="GO" id="GO:0003677">
    <property type="term" value="F:DNA binding"/>
    <property type="evidence" value="ECO:0007669"/>
    <property type="project" value="UniProtKB-UniRule"/>
</dbReference>
<evidence type="ECO:0000256" key="1">
    <source>
        <dbReference type="ARBA" id="ARBA00022829"/>
    </source>
</evidence>
<evidence type="ECO:0000259" key="6">
    <source>
        <dbReference type="PROSITE" id="PS51898"/>
    </source>
</evidence>
<dbReference type="RefSeq" id="WP_099142170.1">
    <property type="nucleotide sequence ID" value="NZ_CAWNOR010000046.1"/>
</dbReference>
<dbReference type="OrthoDB" id="9801717at2"/>
<evidence type="ECO:0000256" key="2">
    <source>
        <dbReference type="ARBA" id="ARBA00022908"/>
    </source>
</evidence>
<evidence type="ECO:0000313" key="9">
    <source>
        <dbReference type="Proteomes" id="UP000221101"/>
    </source>
</evidence>
<dbReference type="InterPro" id="IPR010998">
    <property type="entry name" value="Integrase_recombinase_N"/>
</dbReference>
<dbReference type="Pfam" id="PF00589">
    <property type="entry name" value="Phage_integrase"/>
    <property type="match status" value="1"/>
</dbReference>
<organism evidence="8 9">
    <name type="scientific">Xenorhabdus kozodoii</name>
    <dbReference type="NCBI Taxonomy" id="351676"/>
    <lineage>
        <taxon>Bacteria</taxon>
        <taxon>Pseudomonadati</taxon>
        <taxon>Pseudomonadota</taxon>
        <taxon>Gammaproteobacteria</taxon>
        <taxon>Enterobacterales</taxon>
        <taxon>Morganellaceae</taxon>
        <taxon>Xenorhabdus</taxon>
    </lineage>
</organism>
<dbReference type="SUPFAM" id="SSF56349">
    <property type="entry name" value="DNA breaking-rejoining enzymes"/>
    <property type="match status" value="1"/>
</dbReference>
<dbReference type="PROSITE" id="PS51900">
    <property type="entry name" value="CB"/>
    <property type="match status" value="1"/>
</dbReference>
<accession>A0A2D0LBL6</accession>
<dbReference type="GO" id="GO:0006310">
    <property type="term" value="P:DNA recombination"/>
    <property type="evidence" value="ECO:0007669"/>
    <property type="project" value="UniProtKB-KW"/>
</dbReference>
<dbReference type="AlphaFoldDB" id="A0A2D0LBL6"/>
<evidence type="ECO:0000256" key="3">
    <source>
        <dbReference type="ARBA" id="ARBA00023125"/>
    </source>
</evidence>
<dbReference type="NCBIfam" id="NF002331">
    <property type="entry name" value="PRK01287.1"/>
    <property type="match status" value="1"/>
</dbReference>
<dbReference type="GO" id="GO:0007059">
    <property type="term" value="P:chromosome segregation"/>
    <property type="evidence" value="ECO:0007669"/>
    <property type="project" value="UniProtKB-KW"/>
</dbReference>